<name>A0AAV4MRQ0_CAEEX</name>
<protein>
    <submittedName>
        <fullName evidence="2">Uncharacterized protein</fullName>
    </submittedName>
</protein>
<feature type="transmembrane region" description="Helical" evidence="1">
    <location>
        <begin position="92"/>
        <end position="112"/>
    </location>
</feature>
<dbReference type="EMBL" id="BPLR01002509">
    <property type="protein sequence ID" value="GIX74508.1"/>
    <property type="molecule type" value="Genomic_DNA"/>
</dbReference>
<organism evidence="2 3">
    <name type="scientific">Caerostris extrusa</name>
    <name type="common">Bark spider</name>
    <name type="synonym">Caerostris bankana</name>
    <dbReference type="NCBI Taxonomy" id="172846"/>
    <lineage>
        <taxon>Eukaryota</taxon>
        <taxon>Metazoa</taxon>
        <taxon>Ecdysozoa</taxon>
        <taxon>Arthropoda</taxon>
        <taxon>Chelicerata</taxon>
        <taxon>Arachnida</taxon>
        <taxon>Araneae</taxon>
        <taxon>Araneomorphae</taxon>
        <taxon>Entelegynae</taxon>
        <taxon>Araneoidea</taxon>
        <taxon>Araneidae</taxon>
        <taxon>Caerostris</taxon>
    </lineage>
</organism>
<keyword evidence="1" id="KW-1133">Transmembrane helix</keyword>
<feature type="transmembrane region" description="Helical" evidence="1">
    <location>
        <begin position="124"/>
        <end position="146"/>
    </location>
</feature>
<keyword evidence="1" id="KW-0472">Membrane</keyword>
<accession>A0AAV4MRQ0</accession>
<gene>
    <name evidence="2" type="ORF">CEXT_40031</name>
</gene>
<evidence type="ECO:0000313" key="3">
    <source>
        <dbReference type="Proteomes" id="UP001054945"/>
    </source>
</evidence>
<evidence type="ECO:0000256" key="1">
    <source>
        <dbReference type="SAM" id="Phobius"/>
    </source>
</evidence>
<dbReference type="Proteomes" id="UP001054945">
    <property type="component" value="Unassembled WGS sequence"/>
</dbReference>
<reference evidence="2 3" key="1">
    <citation type="submission" date="2021-06" db="EMBL/GenBank/DDBJ databases">
        <title>Caerostris extrusa draft genome.</title>
        <authorList>
            <person name="Kono N."/>
            <person name="Arakawa K."/>
        </authorList>
    </citation>
    <scope>NUCLEOTIDE SEQUENCE [LARGE SCALE GENOMIC DNA]</scope>
</reference>
<keyword evidence="3" id="KW-1185">Reference proteome</keyword>
<dbReference type="AlphaFoldDB" id="A0AAV4MRQ0"/>
<sequence length="158" mass="17977">MKNKKSSRSMQMNLSRPLKAVVSFHCASPKSPKTTRKECAYLATFLTSPDWTSRTAAFVIRNKTLQQRSLLHFNSLALFAVRRGAFVCFSKGAFKGFCGEVFLPIILPRTLFLATQWGRNFGHLLHLIFLCLFLNGDVECFTYIVIPKEIIITNKIIK</sequence>
<comment type="caution">
    <text evidence="2">The sequence shown here is derived from an EMBL/GenBank/DDBJ whole genome shotgun (WGS) entry which is preliminary data.</text>
</comment>
<evidence type="ECO:0000313" key="2">
    <source>
        <dbReference type="EMBL" id="GIX74508.1"/>
    </source>
</evidence>
<keyword evidence="1" id="KW-0812">Transmembrane</keyword>
<proteinExistence type="predicted"/>